<comment type="caution">
    <text evidence="1">The sequence shown here is derived from an EMBL/GenBank/DDBJ whole genome shotgun (WGS) entry which is preliminary data.</text>
</comment>
<gene>
    <name evidence="1" type="ORF">S01H4_50334</name>
</gene>
<dbReference type="AlphaFoldDB" id="X1B7T6"/>
<accession>X1B7T6</accession>
<dbReference type="EMBL" id="BART01028570">
    <property type="protein sequence ID" value="GAG91175.1"/>
    <property type="molecule type" value="Genomic_DNA"/>
</dbReference>
<sequence length="53" mass="6134">MKRIDPCETCANRPGCEMSFNAKGCHYYPAWGSPAFDRIRDQAREAAKDQRRK</sequence>
<evidence type="ECO:0000313" key="1">
    <source>
        <dbReference type="EMBL" id="GAG91175.1"/>
    </source>
</evidence>
<reference evidence="1" key="1">
    <citation type="journal article" date="2014" name="Front. Microbiol.">
        <title>High frequency of phylogenetically diverse reductive dehalogenase-homologous genes in deep subseafloor sedimentary metagenomes.</title>
        <authorList>
            <person name="Kawai M."/>
            <person name="Futagami T."/>
            <person name="Toyoda A."/>
            <person name="Takaki Y."/>
            <person name="Nishi S."/>
            <person name="Hori S."/>
            <person name="Arai W."/>
            <person name="Tsubouchi T."/>
            <person name="Morono Y."/>
            <person name="Uchiyama I."/>
            <person name="Ito T."/>
            <person name="Fujiyama A."/>
            <person name="Inagaki F."/>
            <person name="Takami H."/>
        </authorList>
    </citation>
    <scope>NUCLEOTIDE SEQUENCE</scope>
    <source>
        <strain evidence="1">Expedition CK06-06</strain>
    </source>
</reference>
<name>X1B7T6_9ZZZZ</name>
<protein>
    <submittedName>
        <fullName evidence="1">Uncharacterized protein</fullName>
    </submittedName>
</protein>
<organism evidence="1">
    <name type="scientific">marine sediment metagenome</name>
    <dbReference type="NCBI Taxonomy" id="412755"/>
    <lineage>
        <taxon>unclassified sequences</taxon>
        <taxon>metagenomes</taxon>
        <taxon>ecological metagenomes</taxon>
    </lineage>
</organism>
<proteinExistence type="predicted"/>